<dbReference type="SMART" id="SM00028">
    <property type="entry name" value="TPR"/>
    <property type="match status" value="5"/>
</dbReference>
<keyword evidence="2" id="KW-0812">Transmembrane</keyword>
<feature type="chain" id="PRO_5045585567" evidence="3">
    <location>
        <begin position="19"/>
        <end position="525"/>
    </location>
</feature>
<keyword evidence="1" id="KW-0802">TPR repeat</keyword>
<evidence type="ECO:0000313" key="5">
    <source>
        <dbReference type="Proteomes" id="UP001485459"/>
    </source>
</evidence>
<gene>
    <name evidence="4" type="ORF">WJU16_01300</name>
</gene>
<dbReference type="RefSeq" id="WP_341836522.1">
    <property type="nucleotide sequence ID" value="NZ_CP149822.1"/>
</dbReference>
<dbReference type="InterPro" id="IPR036388">
    <property type="entry name" value="WH-like_DNA-bd_sf"/>
</dbReference>
<evidence type="ECO:0000313" key="4">
    <source>
        <dbReference type="EMBL" id="WZN41673.1"/>
    </source>
</evidence>
<sequence length="525" mass="60499">MKYIFLIGMLFAAAPLSAWPQTPGEAVVMPAPGATPGFPALKDSLEQALSRKDPIAAAGILSRMGDACYHLGYYPQALDYHLQAGKLYRKEQQWTSLAQNLNDIGTLYYYSRQPQEARRQYDEALALYTRAGNFNGMAQTIGRVGHLCEKREDYDSAAFYQHKALALFTRTADQQGIAKIYENLGSIHEDLEQYDSAYHYFNKSLALNLHIQDRLATIEIYNNLGDILRKTNRFAESLAYTRNALELALATREEYQLSSAYRDMARAYHLMGRNDSAFHYGELSRESLLNIYSRESGKQLSVIQAMYDTGKKDLEIVRLRNARNTAIFLVIGALLLVTLGALVISRQRLRIRNAALLRMQEQQQFKTRTELLQHQEESLKQELETRSKVLSAHTLHIIQKNQLLEDIQQKLLDMVNDERRDQKKQLKQLQQLIHQNFNHDQHWDEFRSTFEQIHQSFFDKIREYCQSLTPGDLRLVALLKMNLSSADIAVLLGISQDSLRVVRYRLRKKLQLRQGENLTTFIQSI</sequence>
<dbReference type="SUPFAM" id="SSF48452">
    <property type="entry name" value="TPR-like"/>
    <property type="match status" value="2"/>
</dbReference>
<keyword evidence="2" id="KW-0472">Membrane</keyword>
<dbReference type="InterPro" id="IPR019734">
    <property type="entry name" value="TPR_rpt"/>
</dbReference>
<evidence type="ECO:0000256" key="3">
    <source>
        <dbReference type="SAM" id="SignalP"/>
    </source>
</evidence>
<dbReference type="InterPro" id="IPR011990">
    <property type="entry name" value="TPR-like_helical_dom_sf"/>
</dbReference>
<dbReference type="PROSITE" id="PS50005">
    <property type="entry name" value="TPR"/>
    <property type="match status" value="1"/>
</dbReference>
<keyword evidence="3" id="KW-0732">Signal</keyword>
<keyword evidence="2" id="KW-1133">Transmembrane helix</keyword>
<dbReference type="PANTHER" id="PTHR10098">
    <property type="entry name" value="RAPSYN-RELATED"/>
    <property type="match status" value="1"/>
</dbReference>
<evidence type="ECO:0000256" key="1">
    <source>
        <dbReference type="PROSITE-ProRule" id="PRU00339"/>
    </source>
</evidence>
<keyword evidence="5" id="KW-1185">Reference proteome</keyword>
<accession>A0ABZ2YQ79</accession>
<feature type="signal peptide" evidence="3">
    <location>
        <begin position="1"/>
        <end position="18"/>
    </location>
</feature>
<dbReference type="Gene3D" id="1.25.40.10">
    <property type="entry name" value="Tetratricopeptide repeat domain"/>
    <property type="match status" value="2"/>
</dbReference>
<dbReference type="EMBL" id="CP149822">
    <property type="protein sequence ID" value="WZN41673.1"/>
    <property type="molecule type" value="Genomic_DNA"/>
</dbReference>
<evidence type="ECO:0000256" key="2">
    <source>
        <dbReference type="SAM" id="Phobius"/>
    </source>
</evidence>
<protein>
    <submittedName>
        <fullName evidence="4">Tetratricopeptide repeat protein</fullName>
    </submittedName>
</protein>
<feature type="repeat" description="TPR" evidence="1">
    <location>
        <begin position="178"/>
        <end position="211"/>
    </location>
</feature>
<dbReference type="InterPro" id="IPR016032">
    <property type="entry name" value="Sig_transdc_resp-reg_C-effctor"/>
</dbReference>
<dbReference type="Proteomes" id="UP001485459">
    <property type="component" value="Chromosome"/>
</dbReference>
<name>A0ABZ2YQ79_9BACT</name>
<reference evidence="5" key="1">
    <citation type="submission" date="2024-03" db="EMBL/GenBank/DDBJ databases">
        <title>Chitinophaga horti sp. nov., isolated from garden soil.</title>
        <authorList>
            <person name="Lee D.S."/>
            <person name="Han D.M."/>
            <person name="Baek J.H."/>
            <person name="Choi D.G."/>
            <person name="Jeon J.H."/>
            <person name="Jeon C.O."/>
        </authorList>
    </citation>
    <scope>NUCLEOTIDE SEQUENCE [LARGE SCALE GENOMIC DNA]</scope>
    <source>
        <strain evidence="5">GPA1</strain>
    </source>
</reference>
<dbReference type="Pfam" id="PF13424">
    <property type="entry name" value="TPR_12"/>
    <property type="match status" value="3"/>
</dbReference>
<feature type="transmembrane region" description="Helical" evidence="2">
    <location>
        <begin position="326"/>
        <end position="344"/>
    </location>
</feature>
<organism evidence="4 5">
    <name type="scientific">Chitinophaga pollutisoli</name>
    <dbReference type="NCBI Taxonomy" id="3133966"/>
    <lineage>
        <taxon>Bacteria</taxon>
        <taxon>Pseudomonadati</taxon>
        <taxon>Bacteroidota</taxon>
        <taxon>Chitinophagia</taxon>
        <taxon>Chitinophagales</taxon>
        <taxon>Chitinophagaceae</taxon>
        <taxon>Chitinophaga</taxon>
    </lineage>
</organism>
<proteinExistence type="predicted"/>
<dbReference type="Gene3D" id="1.10.10.10">
    <property type="entry name" value="Winged helix-like DNA-binding domain superfamily/Winged helix DNA-binding domain"/>
    <property type="match status" value="1"/>
</dbReference>
<dbReference type="SUPFAM" id="SSF46894">
    <property type="entry name" value="C-terminal effector domain of the bipartite response regulators"/>
    <property type="match status" value="1"/>
</dbReference>